<name>A0AC58SMQ2_TOBAC</name>
<reference evidence="2" key="2">
    <citation type="submission" date="2025-08" db="UniProtKB">
        <authorList>
            <consortium name="RefSeq"/>
        </authorList>
    </citation>
    <scope>IDENTIFICATION</scope>
    <source>
        <tissue evidence="2">Leaf</tissue>
    </source>
</reference>
<sequence>MANEENDGLDLAAREAAQLEVARRIADETVNDDGGQRFNLNRPLVEDEFENAAPRPERSLGDYARPVYNQGLSSVKPPPIAANNFELKQGLLQTIQNNNTFRGKVNEDPNTHLMDFEDIMNTFQYNGVSKDVVYLRVFSFSLKDDVKQWLHSLPAGSIRTWEDMTKKFLDKYFSASKTRKFIREIYNYCQKETETIFEAWERFKEIPLNTEKNPKETIKVVSLRSGKTLADPVVKARPEVVNKQVEIRAKTKGEEQQGHSSGVQKEIEESRHMPTLPFPQKMKREKLDKCFGRLLEILKQLYVNIPFIEVLTQMAAYAKFLKKILSSKRKLKETTMVMLNAHCSAILQNKIPQKCGDPGSFIIPCSLGSETFDKSLCDSGVSINLMPLSLFRRLDGELGVIKSIPVSLQLVDQTTILPEEIIEDILVRVDKFMFPIDFIVVDMEVKKEVPLILGRPFLFTGRVILDIYEGQLMLRVGNEKVVFQMKRMIKYPSDEASAYSCFKLDVVGELAEKYKFDKLMGDTLERCITQFSTMEDEDHEVKKEAEAIETEDQLVDEEELKKEASKPNVELKVIRTH</sequence>
<evidence type="ECO:0000313" key="1">
    <source>
        <dbReference type="Proteomes" id="UP000790787"/>
    </source>
</evidence>
<proteinExistence type="predicted"/>
<protein>
    <submittedName>
        <fullName evidence="2">Uncharacterized protein LOC107819768</fullName>
    </submittedName>
</protein>
<dbReference type="Proteomes" id="UP000790787">
    <property type="component" value="Chromosome 14"/>
</dbReference>
<evidence type="ECO:0000313" key="2">
    <source>
        <dbReference type="RefSeq" id="XP_075086243.1"/>
    </source>
</evidence>
<reference evidence="1" key="1">
    <citation type="journal article" date="2014" name="Nat. Commun.">
        <title>The tobacco genome sequence and its comparison with those of tomato and potato.</title>
        <authorList>
            <person name="Sierro N."/>
            <person name="Battey J.N."/>
            <person name="Ouadi S."/>
            <person name="Bakaher N."/>
            <person name="Bovet L."/>
            <person name="Willig A."/>
            <person name="Goepfert S."/>
            <person name="Peitsch M.C."/>
            <person name="Ivanov N.V."/>
        </authorList>
    </citation>
    <scope>NUCLEOTIDE SEQUENCE [LARGE SCALE GENOMIC DNA]</scope>
</reference>
<accession>A0AC58SMQ2</accession>
<gene>
    <name evidence="2" type="primary">LOC107819768</name>
</gene>
<organism evidence="1 2">
    <name type="scientific">Nicotiana tabacum</name>
    <name type="common">Common tobacco</name>
    <dbReference type="NCBI Taxonomy" id="4097"/>
    <lineage>
        <taxon>Eukaryota</taxon>
        <taxon>Viridiplantae</taxon>
        <taxon>Streptophyta</taxon>
        <taxon>Embryophyta</taxon>
        <taxon>Tracheophyta</taxon>
        <taxon>Spermatophyta</taxon>
        <taxon>Magnoliopsida</taxon>
        <taxon>eudicotyledons</taxon>
        <taxon>Gunneridae</taxon>
        <taxon>Pentapetalae</taxon>
        <taxon>asterids</taxon>
        <taxon>lamiids</taxon>
        <taxon>Solanales</taxon>
        <taxon>Solanaceae</taxon>
        <taxon>Nicotianoideae</taxon>
        <taxon>Nicotianeae</taxon>
        <taxon>Nicotiana</taxon>
    </lineage>
</organism>
<keyword evidence="1" id="KW-1185">Reference proteome</keyword>
<dbReference type="RefSeq" id="XP_075086243.1">
    <property type="nucleotide sequence ID" value="XM_075230142.1"/>
</dbReference>